<dbReference type="SUPFAM" id="SSF81442">
    <property type="entry name" value="Cytochrome c oxidase subunit I-like"/>
    <property type="match status" value="1"/>
</dbReference>
<feature type="transmembrane region" description="Helical" evidence="1">
    <location>
        <begin position="500"/>
        <end position="520"/>
    </location>
</feature>
<feature type="transmembrane region" description="Helical" evidence="1">
    <location>
        <begin position="652"/>
        <end position="675"/>
    </location>
</feature>
<keyword evidence="4" id="KW-1185">Reference proteome</keyword>
<proteinExistence type="predicted"/>
<feature type="transmembrane region" description="Helical" evidence="1">
    <location>
        <begin position="301"/>
        <end position="320"/>
    </location>
</feature>
<feature type="transmembrane region" description="Helical" evidence="1">
    <location>
        <begin position="687"/>
        <end position="708"/>
    </location>
</feature>
<dbReference type="Proteomes" id="UP001206312">
    <property type="component" value="Unassembled WGS sequence"/>
</dbReference>
<feature type="transmembrane region" description="Helical" evidence="1">
    <location>
        <begin position="24"/>
        <end position="44"/>
    </location>
</feature>
<evidence type="ECO:0000259" key="2">
    <source>
        <dbReference type="Pfam" id="PF22085"/>
    </source>
</evidence>
<gene>
    <name evidence="3" type="ORF">NG653_09230</name>
</gene>
<feature type="transmembrane region" description="Helical" evidence="1">
    <location>
        <begin position="382"/>
        <end position="408"/>
    </location>
</feature>
<feature type="transmembrane region" description="Helical" evidence="1">
    <location>
        <begin position="610"/>
        <end position="632"/>
    </location>
</feature>
<feature type="transmembrane region" description="Helical" evidence="1">
    <location>
        <begin position="352"/>
        <end position="370"/>
    </location>
</feature>
<sequence>MNPSVENPTGIKKSIDYFMNPKNWWGPLVFILVISLAGVGMIGFQTYNDAPPMAGFKTDEGTVLIDQAAIERGQVVFHKYALMEYGSFFGDGAQRGPDFTAEALHQVTRSMNAFYREAEERRLGRPLTDPEQQIIAEQVRQELKENTVDATDNLVVLSPAYVTALEALKNYYLDFFIEKPSRKGSSLRNYLTNESEIRDLASFFFWGSWVCVTERPGEPFSYTHNWPYDPQAGNTPTSPVILWSVFGLLAFVLACGVVLYFIGQYNQLSNKFFKPAQRELLTLSRVGRFQPTPTQRASYKFFVVAIVLFLVQVLSGFVTINEFIDYAAYLGLDLAAWFPVTLSRSWHLMLSLYWISTCWIASSIFVLPILSKTEVPGQLALVNLLFVLLFVLVAGSLAGMILGPLGYLGEWWYLLGHQGWEFVDFGKAFQGLLMVIFILWGIVVYRGVRPGLERGKHWQLPNWMLYSVIGIPLLFLSGFVARPETNFVIADFWRWMVVHMWVEAFFEVFITVIVSYLMVFMGLVSRNAAIRVIYIATLLFLGTGLLGISHNFYWNAKPVATMALGSVFSTLQFVPLILLTVEAWRFKNMPKIALNGIRPSELGDFGFPEVFSFLIAVNFWNFFGAGVLGIIINLPIMNYYEHGTYLTVNHAHAALMGVYGNISLAALLFATRLLLRPERWNRKVVKLSFWGINGGLMLMVLLDLLPAGALQFQSVVEHGLWFARSEDFILAGDFAVLTWLRAIGATLFLLGGVLPLVYFVVSRVTSLKKPVSVLVTEPGQ</sequence>
<feature type="transmembrane region" description="Helical" evidence="1">
    <location>
        <begin position="428"/>
        <end position="448"/>
    </location>
</feature>
<accession>A0ABT1AYC2</accession>
<comment type="caution">
    <text evidence="3">The sequence shown here is derived from an EMBL/GenBank/DDBJ whole genome shotgun (WGS) entry which is preliminary data.</text>
</comment>
<dbReference type="InterPro" id="IPR000883">
    <property type="entry name" value="Cyt_C_Oxase_1"/>
</dbReference>
<keyword evidence="1" id="KW-0812">Transmembrane</keyword>
<dbReference type="EMBL" id="JAMXIB010000006">
    <property type="protein sequence ID" value="MCO5725035.1"/>
    <property type="molecule type" value="Genomic_DNA"/>
</dbReference>
<feature type="domain" description="Nitric oxide reductase subunit B cytochrome c-like" evidence="2">
    <location>
        <begin position="57"/>
        <end position="228"/>
    </location>
</feature>
<dbReference type="PANTHER" id="PTHR10422">
    <property type="entry name" value="CYTOCHROME C OXIDASE SUBUNIT 1"/>
    <property type="match status" value="1"/>
</dbReference>
<dbReference type="Gene3D" id="1.20.210.10">
    <property type="entry name" value="Cytochrome c oxidase-like, subunit I domain"/>
    <property type="match status" value="1"/>
</dbReference>
<keyword evidence="1" id="KW-1133">Transmembrane helix</keyword>
<protein>
    <submittedName>
        <fullName evidence="3">Cbb3-type cytochrome c oxidase subunit I</fullName>
    </submittedName>
</protein>
<evidence type="ECO:0000313" key="4">
    <source>
        <dbReference type="Proteomes" id="UP001206312"/>
    </source>
</evidence>
<dbReference type="InterPro" id="IPR036927">
    <property type="entry name" value="Cyt_c_oxase-like_su1_sf"/>
</dbReference>
<reference evidence="3 4" key="1">
    <citation type="submission" date="2022-06" db="EMBL/GenBank/DDBJ databases">
        <authorList>
            <person name="Xuan X."/>
        </authorList>
    </citation>
    <scope>NUCLEOTIDE SEQUENCE [LARGE SCALE GENOMIC DNA]</scope>
    <source>
        <strain evidence="3 4">2V75</strain>
    </source>
</reference>
<dbReference type="InterPro" id="IPR054309">
    <property type="entry name" value="NorB_cytochrome_c-like"/>
</dbReference>
<dbReference type="RefSeq" id="WP_252741411.1">
    <property type="nucleotide sequence ID" value="NZ_JAMXIB010000006.1"/>
</dbReference>
<feature type="transmembrane region" description="Helical" evidence="1">
    <location>
        <begin position="728"/>
        <end position="761"/>
    </location>
</feature>
<feature type="transmembrane region" description="Helical" evidence="1">
    <location>
        <begin position="532"/>
        <end position="553"/>
    </location>
</feature>
<feature type="transmembrane region" description="Helical" evidence="1">
    <location>
        <begin position="559"/>
        <end position="581"/>
    </location>
</feature>
<feature type="transmembrane region" description="Helical" evidence="1">
    <location>
        <begin position="240"/>
        <end position="262"/>
    </location>
</feature>
<dbReference type="Pfam" id="PF22085">
    <property type="entry name" value="NorB_cytochrome_c-like"/>
    <property type="match status" value="1"/>
</dbReference>
<evidence type="ECO:0000256" key="1">
    <source>
        <dbReference type="SAM" id="Phobius"/>
    </source>
</evidence>
<dbReference type="PANTHER" id="PTHR10422:SF38">
    <property type="entry name" value="CYTOCHROME B SUBUNIT OF NITRIC OXIDE REDUCTASE"/>
    <property type="match status" value="1"/>
</dbReference>
<keyword evidence="1" id="KW-0472">Membrane</keyword>
<organism evidence="3 4">
    <name type="scientific">Robiginitalea marina</name>
    <dbReference type="NCBI Taxonomy" id="2954105"/>
    <lineage>
        <taxon>Bacteria</taxon>
        <taxon>Pseudomonadati</taxon>
        <taxon>Bacteroidota</taxon>
        <taxon>Flavobacteriia</taxon>
        <taxon>Flavobacteriales</taxon>
        <taxon>Flavobacteriaceae</taxon>
        <taxon>Robiginitalea</taxon>
    </lineage>
</organism>
<dbReference type="Pfam" id="PF00115">
    <property type="entry name" value="COX1"/>
    <property type="match status" value="1"/>
</dbReference>
<evidence type="ECO:0000313" key="3">
    <source>
        <dbReference type="EMBL" id="MCO5725035.1"/>
    </source>
</evidence>
<feature type="transmembrane region" description="Helical" evidence="1">
    <location>
        <begin position="460"/>
        <end position="480"/>
    </location>
</feature>
<name>A0ABT1AYC2_9FLAO</name>